<feature type="region of interest" description="Disordered" evidence="1">
    <location>
        <begin position="1"/>
        <end position="20"/>
    </location>
</feature>
<evidence type="ECO:0000259" key="2">
    <source>
        <dbReference type="Pfam" id="PF00622"/>
    </source>
</evidence>
<dbReference type="InterPro" id="IPR013320">
    <property type="entry name" value="ConA-like_dom_sf"/>
</dbReference>
<dbReference type="EMBL" id="JBBWWR010000015">
    <property type="protein sequence ID" value="KAK8949835.1"/>
    <property type="molecule type" value="Genomic_DNA"/>
</dbReference>
<dbReference type="Proteomes" id="UP001412067">
    <property type="component" value="Unassembled WGS sequence"/>
</dbReference>
<keyword evidence="4" id="KW-1185">Reference proteome</keyword>
<feature type="compositionally biased region" description="Polar residues" evidence="1">
    <location>
        <begin position="9"/>
        <end position="20"/>
    </location>
</feature>
<dbReference type="Pfam" id="PF00622">
    <property type="entry name" value="SPRY"/>
    <property type="match status" value="1"/>
</dbReference>
<dbReference type="SUPFAM" id="SSF49899">
    <property type="entry name" value="Concanavalin A-like lectins/glucanases"/>
    <property type="match status" value="1"/>
</dbReference>
<dbReference type="CDD" id="cd12885">
    <property type="entry name" value="SPRY_RanBP_like"/>
    <property type="match status" value="1"/>
</dbReference>
<feature type="domain" description="SPRY" evidence="2">
    <location>
        <begin position="43"/>
        <end position="104"/>
    </location>
</feature>
<proteinExistence type="predicted"/>
<feature type="region of interest" description="Disordered" evidence="1">
    <location>
        <begin position="119"/>
        <end position="188"/>
    </location>
</feature>
<sequence length="188" mass="20529">MLDKRAKQPSDSPLRSSTSEDSLVGKPIVVVIMGMMDIFTMDKEKGSREPFGPTYTSDDTVGAGINYSTQEFFFTKNGELVGIVSKDIRGLLYPTIAVHGPNEEYDCFTKSTISLPSPAKREPAAPFPFSPVASKVGAGRPFPPLSRRRQSSSPGEARPIARLGLERGSTWSEARPGVESDHRRGRIQ</sequence>
<organism evidence="3 4">
    <name type="scientific">Platanthera guangdongensis</name>
    <dbReference type="NCBI Taxonomy" id="2320717"/>
    <lineage>
        <taxon>Eukaryota</taxon>
        <taxon>Viridiplantae</taxon>
        <taxon>Streptophyta</taxon>
        <taxon>Embryophyta</taxon>
        <taxon>Tracheophyta</taxon>
        <taxon>Spermatophyta</taxon>
        <taxon>Magnoliopsida</taxon>
        <taxon>Liliopsida</taxon>
        <taxon>Asparagales</taxon>
        <taxon>Orchidaceae</taxon>
        <taxon>Orchidoideae</taxon>
        <taxon>Orchideae</taxon>
        <taxon>Orchidinae</taxon>
        <taxon>Platanthera</taxon>
    </lineage>
</organism>
<accession>A0ABR2LSZ2</accession>
<gene>
    <name evidence="3" type="ORF">KSP40_PGU002201</name>
</gene>
<reference evidence="3 4" key="1">
    <citation type="journal article" date="2022" name="Nat. Plants">
        <title>Genomes of leafy and leafless Platanthera orchids illuminate the evolution of mycoheterotrophy.</title>
        <authorList>
            <person name="Li M.H."/>
            <person name="Liu K.W."/>
            <person name="Li Z."/>
            <person name="Lu H.C."/>
            <person name="Ye Q.L."/>
            <person name="Zhang D."/>
            <person name="Wang J.Y."/>
            <person name="Li Y.F."/>
            <person name="Zhong Z.M."/>
            <person name="Liu X."/>
            <person name="Yu X."/>
            <person name="Liu D.K."/>
            <person name="Tu X.D."/>
            <person name="Liu B."/>
            <person name="Hao Y."/>
            <person name="Liao X.Y."/>
            <person name="Jiang Y.T."/>
            <person name="Sun W.H."/>
            <person name="Chen J."/>
            <person name="Chen Y.Q."/>
            <person name="Ai Y."/>
            <person name="Zhai J.W."/>
            <person name="Wu S.S."/>
            <person name="Zhou Z."/>
            <person name="Hsiao Y.Y."/>
            <person name="Wu W.L."/>
            <person name="Chen Y.Y."/>
            <person name="Lin Y.F."/>
            <person name="Hsu J.L."/>
            <person name="Li C.Y."/>
            <person name="Wang Z.W."/>
            <person name="Zhao X."/>
            <person name="Zhong W.Y."/>
            <person name="Ma X.K."/>
            <person name="Ma L."/>
            <person name="Huang J."/>
            <person name="Chen G.Z."/>
            <person name="Huang M.Z."/>
            <person name="Huang L."/>
            <person name="Peng D.H."/>
            <person name="Luo Y.B."/>
            <person name="Zou S.Q."/>
            <person name="Chen S.P."/>
            <person name="Lan S."/>
            <person name="Tsai W.C."/>
            <person name="Van de Peer Y."/>
            <person name="Liu Z.J."/>
        </authorList>
    </citation>
    <scope>NUCLEOTIDE SEQUENCE [LARGE SCALE GENOMIC DNA]</scope>
    <source>
        <strain evidence="3">Lor288</strain>
    </source>
</reference>
<evidence type="ECO:0000313" key="3">
    <source>
        <dbReference type="EMBL" id="KAK8949835.1"/>
    </source>
</evidence>
<evidence type="ECO:0000256" key="1">
    <source>
        <dbReference type="SAM" id="MobiDB-lite"/>
    </source>
</evidence>
<dbReference type="InterPro" id="IPR003877">
    <property type="entry name" value="SPRY_dom"/>
</dbReference>
<dbReference type="InterPro" id="IPR043136">
    <property type="entry name" value="B30.2/SPRY_sf"/>
</dbReference>
<dbReference type="InterPro" id="IPR044736">
    <property type="entry name" value="Gid1/RanBPM/SPLA_SPRY"/>
</dbReference>
<evidence type="ECO:0000313" key="4">
    <source>
        <dbReference type="Proteomes" id="UP001412067"/>
    </source>
</evidence>
<name>A0ABR2LSZ2_9ASPA</name>
<dbReference type="Gene3D" id="2.60.120.920">
    <property type="match status" value="1"/>
</dbReference>
<protein>
    <recommendedName>
        <fullName evidence="2">SPRY domain-containing protein</fullName>
    </recommendedName>
</protein>
<comment type="caution">
    <text evidence="3">The sequence shown here is derived from an EMBL/GenBank/DDBJ whole genome shotgun (WGS) entry which is preliminary data.</text>
</comment>